<keyword evidence="1" id="KW-1133">Transmembrane helix</keyword>
<dbReference type="HOGENOM" id="CLU_2826883_0_0_5"/>
<keyword evidence="1" id="KW-0812">Transmembrane</keyword>
<dbReference type="AlphaFoldDB" id="M9RBH4"/>
<reference evidence="2 3" key="1">
    <citation type="journal article" date="2013" name="PLoS ONE">
        <title>Poles Apart: Arctic and Antarctic Octadecabacter strains Share High Genome Plasticity and a New Type of Xanthorhodopsin.</title>
        <authorList>
            <person name="Vollmers J."/>
            <person name="Voget S."/>
            <person name="Dietrich S."/>
            <person name="Gollnow K."/>
            <person name="Smits M."/>
            <person name="Meyer K."/>
            <person name="Brinkhoff T."/>
            <person name="Simon M."/>
            <person name="Daniel R."/>
        </authorList>
    </citation>
    <scope>NUCLEOTIDE SEQUENCE [LARGE SCALE GENOMIC DNA]</scope>
    <source>
        <strain evidence="2 3">307</strain>
    </source>
</reference>
<gene>
    <name evidence="2" type="ORF">OAN307_c15010</name>
</gene>
<evidence type="ECO:0000313" key="3">
    <source>
        <dbReference type="Proteomes" id="UP000005307"/>
    </source>
</evidence>
<accession>M9RBH4</accession>
<dbReference type="EMBL" id="CP003740">
    <property type="protein sequence ID" value="AGI67175.1"/>
    <property type="molecule type" value="Genomic_DNA"/>
</dbReference>
<evidence type="ECO:0000313" key="2">
    <source>
        <dbReference type="EMBL" id="AGI67175.1"/>
    </source>
</evidence>
<sequence>MGALLNTCRLAILAPALSHIAFKFSLGEYFALYLLAFLQPRRCGIQQPSRGRVCIRPRHCNRHGRA</sequence>
<dbReference type="KEGG" id="oat:OAN307_c15010"/>
<dbReference type="Proteomes" id="UP000005307">
    <property type="component" value="Chromosome"/>
</dbReference>
<organism evidence="2 3">
    <name type="scientific">Octadecabacter antarcticus 307</name>
    <dbReference type="NCBI Taxonomy" id="391626"/>
    <lineage>
        <taxon>Bacteria</taxon>
        <taxon>Pseudomonadati</taxon>
        <taxon>Pseudomonadota</taxon>
        <taxon>Alphaproteobacteria</taxon>
        <taxon>Rhodobacterales</taxon>
        <taxon>Roseobacteraceae</taxon>
        <taxon>Octadecabacter</taxon>
    </lineage>
</organism>
<feature type="transmembrane region" description="Helical" evidence="1">
    <location>
        <begin position="20"/>
        <end position="38"/>
    </location>
</feature>
<evidence type="ECO:0000256" key="1">
    <source>
        <dbReference type="SAM" id="Phobius"/>
    </source>
</evidence>
<name>M9RBH4_9RHOB</name>
<keyword evidence="1" id="KW-0472">Membrane</keyword>
<proteinExistence type="predicted"/>
<keyword evidence="3" id="KW-1185">Reference proteome</keyword>
<protein>
    <submittedName>
        <fullName evidence="2">Uncharacterized protein</fullName>
    </submittedName>
</protein>
<dbReference type="STRING" id="391626.OAN307_c15010"/>